<dbReference type="Gene3D" id="3.40.630.30">
    <property type="match status" value="1"/>
</dbReference>
<dbReference type="AlphaFoldDB" id="A0A1W6ZNY1"/>
<dbReference type="PROSITE" id="PS51186">
    <property type="entry name" value="GNAT"/>
    <property type="match status" value="1"/>
</dbReference>
<proteinExistence type="predicted"/>
<dbReference type="EMBL" id="CP021112">
    <property type="protein sequence ID" value="ARP98947.1"/>
    <property type="molecule type" value="Genomic_DNA"/>
</dbReference>
<gene>
    <name evidence="1" type="ORF">CAK95_07530</name>
</gene>
<dbReference type="KEGG" id="psin:CAK95_07530"/>
<dbReference type="CDD" id="cd04301">
    <property type="entry name" value="NAT_SF"/>
    <property type="match status" value="1"/>
</dbReference>
<name>A0A1W6ZNY1_9HYPH</name>
<dbReference type="Pfam" id="PF13420">
    <property type="entry name" value="Acetyltransf_4"/>
    <property type="match status" value="1"/>
</dbReference>
<dbReference type="STRING" id="1235591.CAK95_07530"/>
<dbReference type="SUPFAM" id="SSF55729">
    <property type="entry name" value="Acyl-CoA N-acyltransferases (Nat)"/>
    <property type="match status" value="1"/>
</dbReference>
<keyword evidence="2" id="KW-1185">Reference proteome</keyword>
<organism evidence="1 2">
    <name type="scientific">Pseudorhodoplanes sinuspersici</name>
    <dbReference type="NCBI Taxonomy" id="1235591"/>
    <lineage>
        <taxon>Bacteria</taxon>
        <taxon>Pseudomonadati</taxon>
        <taxon>Pseudomonadota</taxon>
        <taxon>Alphaproteobacteria</taxon>
        <taxon>Hyphomicrobiales</taxon>
        <taxon>Pseudorhodoplanes</taxon>
    </lineage>
</organism>
<dbReference type="Proteomes" id="UP000194137">
    <property type="component" value="Chromosome"/>
</dbReference>
<dbReference type="GO" id="GO:0016747">
    <property type="term" value="F:acyltransferase activity, transferring groups other than amino-acyl groups"/>
    <property type="evidence" value="ECO:0007669"/>
    <property type="project" value="InterPro"/>
</dbReference>
<protein>
    <submittedName>
        <fullName evidence="1">GNAT family N-acetyltransferase</fullName>
    </submittedName>
</protein>
<dbReference type="InterPro" id="IPR000182">
    <property type="entry name" value="GNAT_dom"/>
</dbReference>
<dbReference type="PANTHER" id="PTHR43072:SF8">
    <property type="entry name" value="ACYLTRANSFERASE FABY-RELATED"/>
    <property type="match status" value="1"/>
</dbReference>
<dbReference type="OrthoDB" id="5459937at2"/>
<sequence length="175" mass="18937">MSPAVIIRTATPADIDDITAIYAHAVEHGTASFEIEPPTIAEMAMRQKNLLDGGFPYLVADVGGTVAGYAYAGPYRPRIAYRHTVEDSVYVSPRATRRGIGRLLLTELMTRSEACGFRQVVAVIGDSQQTASIELHRSLGFSPVGTLKNIGFKHGRWLDTVLMQRPLGQGADAPP</sequence>
<evidence type="ECO:0000313" key="2">
    <source>
        <dbReference type="Proteomes" id="UP000194137"/>
    </source>
</evidence>
<accession>A0A1W6ZNY1</accession>
<dbReference type="RefSeq" id="WP_086087359.1">
    <property type="nucleotide sequence ID" value="NZ_CP021112.1"/>
</dbReference>
<dbReference type="PANTHER" id="PTHR43072">
    <property type="entry name" value="N-ACETYLTRANSFERASE"/>
    <property type="match status" value="1"/>
</dbReference>
<reference evidence="1 2" key="1">
    <citation type="submission" date="2017-05" db="EMBL/GenBank/DDBJ databases">
        <title>Full genome sequence of Pseudorhodoplanes sinuspersici.</title>
        <authorList>
            <person name="Dastgheib S.M.M."/>
            <person name="Shavandi M."/>
            <person name="Tirandaz H."/>
        </authorList>
    </citation>
    <scope>NUCLEOTIDE SEQUENCE [LARGE SCALE GENOMIC DNA]</scope>
    <source>
        <strain evidence="1 2">RIPI110</strain>
    </source>
</reference>
<dbReference type="InterPro" id="IPR016181">
    <property type="entry name" value="Acyl_CoA_acyltransferase"/>
</dbReference>
<keyword evidence="1" id="KW-0808">Transferase</keyword>
<evidence type="ECO:0000313" key="1">
    <source>
        <dbReference type="EMBL" id="ARP98947.1"/>
    </source>
</evidence>